<dbReference type="Proteomes" id="UP000502298">
    <property type="component" value="Chromosome"/>
</dbReference>
<evidence type="ECO:0000313" key="2">
    <source>
        <dbReference type="EMBL" id="QJC22002.1"/>
    </source>
</evidence>
<accession>A0A6H2ELR3</accession>
<name>A0A6H2ELR3_9ACTO</name>
<protein>
    <recommendedName>
        <fullName evidence="4">Prophage tail endopeptidase domain-containing protein</fullName>
    </recommendedName>
</protein>
<reference evidence="2 3" key="1">
    <citation type="submission" date="2020-03" db="EMBL/GenBank/DDBJ databases">
        <title>Complete genome of Arcanobacterium buesumensis sp. nov. strain 2701.</title>
        <authorList>
            <person name="Borowiak M."/>
            <person name="Alssahen M."/>
            <person name="Laemmler C."/>
            <person name="Malorny B."/>
            <person name="Hassan A."/>
            <person name="Prenger-Berninghoff E."/>
            <person name="Ploetz M."/>
            <person name="Abdulmawjood A."/>
        </authorList>
    </citation>
    <scope>NUCLEOTIDE SEQUENCE [LARGE SCALE GENOMIC DNA]</scope>
    <source>
        <strain evidence="2 3">2701</strain>
    </source>
</reference>
<proteinExistence type="predicted"/>
<evidence type="ECO:0008006" key="4">
    <source>
        <dbReference type="Google" id="ProtNLM"/>
    </source>
</evidence>
<dbReference type="KEGG" id="arca:HC352_05465"/>
<evidence type="ECO:0000256" key="1">
    <source>
        <dbReference type="SAM" id="MobiDB-lite"/>
    </source>
</evidence>
<keyword evidence="3" id="KW-1185">Reference proteome</keyword>
<evidence type="ECO:0000313" key="3">
    <source>
        <dbReference type="Proteomes" id="UP000502298"/>
    </source>
</evidence>
<dbReference type="RefSeq" id="WP_168917936.1">
    <property type="nucleotide sequence ID" value="NZ_CP050804.1"/>
</dbReference>
<gene>
    <name evidence="2" type="ORF">HC352_05465</name>
</gene>
<sequence length="941" mass="102909">MVEMKDLYRLSVYEPDGGFKDYLYKPLEWQGSLPINDLGSLKVKCAAGSDEAALLADPCEVVLEVWNGSRYVEPENARYMRVESMVDVVSGDVSSVDYTLVSYGRLTDYVVVVPKKFGMVEHYDEDGKRKFLSANAGQILATVLSEARGLVDGLVPGVELGFTPTRDSAGHAWTKTHTLYFEPGVSLLTILQNLSGQGFVDWWFEGRRLMVVNAESRTKPSKQTLIPLGASEAPVRSTIGGLIHTALLVGDEGNVWRVDNSAGTPAPWGKTMKVLTQGGVKEERTAREMIQAELDAGSRERFEYTWQKPVADLDWTPLVDVRPGDWVSYRTAHGVEPVRVFQVTLSGTGRNVKVALTLNDRFEDAQVRQVKRIKGIVNGAHGDAGTGSAPTKADKAEPAQPVGLVAESEGYWEGDEARSLVRVGFSPVTLDVHGLAIRIAEYEVNVGGKVVHSKSHTNVLVDGFTPNKGVSISVVAVSSEGIQSKALVGRVTTVAPDEKLAPPTRLTGGADYGVVELTWDGKLHYVGGQPYDPPAHFAYIEVEESADQRTWKVVGTARAGGLMLDRQSVVGQTRYYRAWSVDRLRRRSDDSSPVTTVKVTSKVRAEIDAARQKIADELKTAEVDISRLAASPGNTFKNGVIQALAADRAFARELVSRKILVGTPNNPIRSVGIADGAVTADKVQASTGLIQKLMTESLMAGKITSRMFSTDAGFKGPNLDINRYRIRATDSSNRETFSIGTNGEATFSGNITSRAKIEGASIVGSVIKTSNSSSRVQMDMSGLTSYMQNRKAMQLDNGRLMFWDGDKYIGQFANQRWKANPSWRGISMNLDYEGFYLDMAYLPYKNAPNYISVFRVDPWGYTNGGAKGINIDLPIVCGTDATDDFWQRLKFTLANFNGWSYPALMQEKGKTGIAFGTGGLYFIQGNTLFSLESILKKIGMY</sequence>
<dbReference type="AlphaFoldDB" id="A0A6H2ELR3"/>
<dbReference type="EMBL" id="CP050804">
    <property type="protein sequence ID" value="QJC22002.1"/>
    <property type="molecule type" value="Genomic_DNA"/>
</dbReference>
<organism evidence="2 3">
    <name type="scientific">Arcanobacterium buesumense</name>
    <dbReference type="NCBI Taxonomy" id="2722751"/>
    <lineage>
        <taxon>Bacteria</taxon>
        <taxon>Bacillati</taxon>
        <taxon>Actinomycetota</taxon>
        <taxon>Actinomycetes</taxon>
        <taxon>Actinomycetales</taxon>
        <taxon>Actinomycetaceae</taxon>
        <taxon>Arcanobacterium</taxon>
    </lineage>
</organism>
<feature type="region of interest" description="Disordered" evidence="1">
    <location>
        <begin position="379"/>
        <end position="398"/>
    </location>
</feature>